<evidence type="ECO:0000256" key="10">
    <source>
        <dbReference type="ARBA" id="ARBA00023268"/>
    </source>
</evidence>
<evidence type="ECO:0000259" key="16">
    <source>
        <dbReference type="Pfam" id="PF00912"/>
    </source>
</evidence>
<feature type="compositionally biased region" description="Pro residues" evidence="14">
    <location>
        <begin position="751"/>
        <end position="772"/>
    </location>
</feature>
<evidence type="ECO:0000256" key="3">
    <source>
        <dbReference type="ARBA" id="ARBA00022645"/>
    </source>
</evidence>
<proteinExistence type="inferred from homology"/>
<sequence>MDQRRGTSATLGALVLGVVLAGALLAGLLLPWIGGPALAAQQSTSLLGDPPDELTDRPPAGNTTMLAANGELITSFYRENRAPVAGEQIAEVMKQAMVAIEDARFYEHGGLDVQGTVRALVMNVAAGEVMEGGSTITQQLVKQTLLQSTDDPVERAAAIEESVGRKLREARLALALEDRYSKDELLTRYLNIVYFGQNAYGVQPAARAYFGVDAAALTLPQAALLAGLVQSPSDDDPFVDPEAATARRDQVLGRMAAQGLVTPAQAAQAVQSPLGLSPAPAPRRGCAEATVGPYVCDFVQKYVTQELGISQHELETGGLVIRTTLDVELQRSGDAAVLATLPIDDSRVATFSAVQPGTGHLLALSVNRTFGYDRADTTQESFNLNVAASRGAGSTFKVFVAAAALARGFSDSYTLTAPSPYRSRVYREAGGPYTVENAGTYRPTLDLTTALYQSSNTYFLALEDALGSVEEPVRMAERMGLYQFDGTGLAQRTIEENNGSFTFGPEATSPLALTSAYSTLAANGTQCDVLPVTAVLDRTGGPLLGEDGRPVLTTDNCTPEAIPAGVATTLNQMLRKDVEPGYAGQTAPRAYVPGHQIAGKTGTTQSNLSVAFVGYTPEIAAGVVVFNPKEAENVGGFGGGKGATVWRDAMAPILAARGSSDFPPADPRVAQGNTVPVPGCSSVDDCVRVLAAAGFQSTTLRVDSSSAEGELVGTSPRRGGRAVLGQVVSILVSNGAGYVPPAPVTATPTPSRSPSPPPVEPPPVVPPVPSPDPDPDPDPDPEPPGGPPQADGRPGGARLPGG</sequence>
<evidence type="ECO:0000256" key="1">
    <source>
        <dbReference type="ARBA" id="ARBA00007090"/>
    </source>
</evidence>
<dbReference type="EC" id="2.4.1.129" evidence="17"/>
<keyword evidence="8" id="KW-0133">Cell shape</keyword>
<comment type="similarity">
    <text evidence="1">In the C-terminal section; belongs to the transpeptidase family.</text>
</comment>
<feature type="region of interest" description="Disordered" evidence="14">
    <location>
        <begin position="736"/>
        <end position="802"/>
    </location>
</feature>
<evidence type="ECO:0000256" key="7">
    <source>
        <dbReference type="ARBA" id="ARBA00022801"/>
    </source>
</evidence>
<gene>
    <name evidence="17" type="ORF">AVDCRST_MAG52-385</name>
</gene>
<feature type="compositionally biased region" description="Gly residues" evidence="14">
    <location>
        <begin position="793"/>
        <end position="802"/>
    </location>
</feature>
<keyword evidence="9" id="KW-0573">Peptidoglycan synthesis</keyword>
<evidence type="ECO:0000313" key="17">
    <source>
        <dbReference type="EMBL" id="CAA9216013.1"/>
    </source>
</evidence>
<dbReference type="PANTHER" id="PTHR32282:SF33">
    <property type="entry name" value="PEPTIDOGLYCAN GLYCOSYLTRANSFERASE"/>
    <property type="match status" value="1"/>
</dbReference>
<feature type="domain" description="Glycosyl transferase family 51" evidence="16">
    <location>
        <begin position="70"/>
        <end position="255"/>
    </location>
</feature>
<name>A0A6J4H8I8_9ACTN</name>
<dbReference type="InterPro" id="IPR001264">
    <property type="entry name" value="Glyco_trans_51"/>
</dbReference>
<dbReference type="GO" id="GO:0009002">
    <property type="term" value="F:serine-type D-Ala-D-Ala carboxypeptidase activity"/>
    <property type="evidence" value="ECO:0007669"/>
    <property type="project" value="UniProtKB-EC"/>
</dbReference>
<dbReference type="SUPFAM" id="SSF56601">
    <property type="entry name" value="beta-lactamase/transpeptidase-like"/>
    <property type="match status" value="1"/>
</dbReference>
<keyword evidence="10" id="KW-0511">Multifunctional enzyme</keyword>
<dbReference type="Pfam" id="PF00905">
    <property type="entry name" value="Transpeptidase"/>
    <property type="match status" value="1"/>
</dbReference>
<keyword evidence="6 17" id="KW-0808">Transferase</keyword>
<dbReference type="Gene3D" id="1.10.3810.10">
    <property type="entry name" value="Biosynthetic peptidoglycan transglycosylase-like"/>
    <property type="match status" value="1"/>
</dbReference>
<dbReference type="GO" id="GO:0008955">
    <property type="term" value="F:peptidoglycan glycosyltransferase activity"/>
    <property type="evidence" value="ECO:0007669"/>
    <property type="project" value="UniProtKB-EC"/>
</dbReference>
<protein>
    <submittedName>
        <fullName evidence="17">Multimodular transpeptidase-transglycosylase</fullName>
        <ecNumber evidence="17">2.4.1.129</ecNumber>
        <ecNumber evidence="17">3.4.-.-</ecNumber>
    </submittedName>
</protein>
<evidence type="ECO:0000256" key="6">
    <source>
        <dbReference type="ARBA" id="ARBA00022679"/>
    </source>
</evidence>
<keyword evidence="3" id="KW-0121">Carboxypeptidase</keyword>
<dbReference type="Gene3D" id="3.40.710.10">
    <property type="entry name" value="DD-peptidase/beta-lactamase superfamily"/>
    <property type="match status" value="1"/>
</dbReference>
<keyword evidence="5 17" id="KW-0328">Glycosyltransferase</keyword>
<dbReference type="EMBL" id="CADCTN010000020">
    <property type="protein sequence ID" value="CAA9216013.1"/>
    <property type="molecule type" value="Genomic_DNA"/>
</dbReference>
<evidence type="ECO:0000256" key="13">
    <source>
        <dbReference type="ARBA" id="ARBA00049902"/>
    </source>
</evidence>
<dbReference type="GO" id="GO:0009252">
    <property type="term" value="P:peptidoglycan biosynthetic process"/>
    <property type="evidence" value="ECO:0007669"/>
    <property type="project" value="UniProtKB-KW"/>
</dbReference>
<dbReference type="GO" id="GO:0006508">
    <property type="term" value="P:proteolysis"/>
    <property type="evidence" value="ECO:0007669"/>
    <property type="project" value="UniProtKB-KW"/>
</dbReference>
<keyword evidence="4" id="KW-0645">Protease</keyword>
<evidence type="ECO:0000256" key="8">
    <source>
        <dbReference type="ARBA" id="ARBA00022960"/>
    </source>
</evidence>
<dbReference type="InterPro" id="IPR050396">
    <property type="entry name" value="Glycosyltr_51/Transpeptidase"/>
</dbReference>
<dbReference type="EC" id="3.4.-.-" evidence="17"/>
<evidence type="ECO:0000256" key="4">
    <source>
        <dbReference type="ARBA" id="ARBA00022670"/>
    </source>
</evidence>
<dbReference type="Pfam" id="PF00912">
    <property type="entry name" value="Transgly"/>
    <property type="match status" value="1"/>
</dbReference>
<evidence type="ECO:0000256" key="2">
    <source>
        <dbReference type="ARBA" id="ARBA00007739"/>
    </source>
</evidence>
<evidence type="ECO:0000256" key="11">
    <source>
        <dbReference type="ARBA" id="ARBA00023316"/>
    </source>
</evidence>
<comment type="similarity">
    <text evidence="2">In the N-terminal section; belongs to the glycosyltransferase 51 family.</text>
</comment>
<keyword evidence="7 17" id="KW-0378">Hydrolase</keyword>
<accession>A0A6J4H8I8</accession>
<dbReference type="InterPro" id="IPR036950">
    <property type="entry name" value="PBP_transglycosylase"/>
</dbReference>
<dbReference type="GO" id="GO:0008658">
    <property type="term" value="F:penicillin binding"/>
    <property type="evidence" value="ECO:0007669"/>
    <property type="project" value="InterPro"/>
</dbReference>
<dbReference type="GO" id="GO:0071555">
    <property type="term" value="P:cell wall organization"/>
    <property type="evidence" value="ECO:0007669"/>
    <property type="project" value="UniProtKB-KW"/>
</dbReference>
<reference evidence="17" key="1">
    <citation type="submission" date="2020-02" db="EMBL/GenBank/DDBJ databases">
        <authorList>
            <person name="Meier V. D."/>
        </authorList>
    </citation>
    <scope>NUCLEOTIDE SEQUENCE</scope>
    <source>
        <strain evidence="17">AVDCRST_MAG52</strain>
    </source>
</reference>
<comment type="catalytic activity">
    <reaction evidence="12">
        <text>Preferential cleavage: (Ac)2-L-Lys-D-Ala-|-D-Ala. Also transpeptidation of peptidyl-alanyl moieties that are N-acyl substituents of D-alanine.</text>
        <dbReference type="EC" id="3.4.16.4"/>
    </reaction>
</comment>
<dbReference type="InterPro" id="IPR023346">
    <property type="entry name" value="Lysozyme-like_dom_sf"/>
</dbReference>
<organism evidence="17">
    <name type="scientific">uncultured Blastococcus sp</name>
    <dbReference type="NCBI Taxonomy" id="217144"/>
    <lineage>
        <taxon>Bacteria</taxon>
        <taxon>Bacillati</taxon>
        <taxon>Actinomycetota</taxon>
        <taxon>Actinomycetes</taxon>
        <taxon>Geodermatophilales</taxon>
        <taxon>Geodermatophilaceae</taxon>
        <taxon>Blastococcus</taxon>
        <taxon>environmental samples</taxon>
    </lineage>
</organism>
<dbReference type="InterPro" id="IPR001460">
    <property type="entry name" value="PCN-bd_Tpept"/>
</dbReference>
<evidence type="ECO:0000256" key="5">
    <source>
        <dbReference type="ARBA" id="ARBA00022676"/>
    </source>
</evidence>
<feature type="domain" description="Penicillin-binding protein transpeptidase" evidence="15">
    <location>
        <begin position="350"/>
        <end position="647"/>
    </location>
</feature>
<evidence type="ECO:0000259" key="15">
    <source>
        <dbReference type="Pfam" id="PF00905"/>
    </source>
</evidence>
<evidence type="ECO:0000256" key="12">
    <source>
        <dbReference type="ARBA" id="ARBA00034000"/>
    </source>
</evidence>
<dbReference type="FunFam" id="1.10.3810.10:FF:000001">
    <property type="entry name" value="Penicillin-binding protein 1A"/>
    <property type="match status" value="1"/>
</dbReference>
<evidence type="ECO:0000256" key="9">
    <source>
        <dbReference type="ARBA" id="ARBA00022984"/>
    </source>
</evidence>
<dbReference type="SUPFAM" id="SSF53955">
    <property type="entry name" value="Lysozyme-like"/>
    <property type="match status" value="1"/>
</dbReference>
<comment type="catalytic activity">
    <reaction evidence="13">
        <text>[GlcNAc-(1-&gt;4)-Mur2Ac(oyl-L-Ala-gamma-D-Glu-L-Lys-D-Ala-D-Ala)](n)-di-trans,octa-cis-undecaprenyl diphosphate + beta-D-GlcNAc-(1-&gt;4)-Mur2Ac(oyl-L-Ala-gamma-D-Glu-L-Lys-D-Ala-D-Ala)-di-trans,octa-cis-undecaprenyl diphosphate = [GlcNAc-(1-&gt;4)-Mur2Ac(oyl-L-Ala-gamma-D-Glu-L-Lys-D-Ala-D-Ala)](n+1)-di-trans,octa-cis-undecaprenyl diphosphate + di-trans,octa-cis-undecaprenyl diphosphate + H(+)</text>
        <dbReference type="Rhea" id="RHEA:23708"/>
        <dbReference type="Rhea" id="RHEA-COMP:9602"/>
        <dbReference type="Rhea" id="RHEA-COMP:9603"/>
        <dbReference type="ChEBI" id="CHEBI:15378"/>
        <dbReference type="ChEBI" id="CHEBI:58405"/>
        <dbReference type="ChEBI" id="CHEBI:60033"/>
        <dbReference type="ChEBI" id="CHEBI:78435"/>
        <dbReference type="EC" id="2.4.99.28"/>
    </reaction>
</comment>
<dbReference type="AlphaFoldDB" id="A0A6J4H8I8"/>
<evidence type="ECO:0000256" key="14">
    <source>
        <dbReference type="SAM" id="MobiDB-lite"/>
    </source>
</evidence>
<keyword evidence="11" id="KW-0961">Cell wall biogenesis/degradation</keyword>
<dbReference type="InterPro" id="IPR012338">
    <property type="entry name" value="Beta-lactam/transpept-like"/>
</dbReference>
<dbReference type="GO" id="GO:0030288">
    <property type="term" value="C:outer membrane-bounded periplasmic space"/>
    <property type="evidence" value="ECO:0007669"/>
    <property type="project" value="TreeGrafter"/>
</dbReference>
<dbReference type="GO" id="GO:0008360">
    <property type="term" value="P:regulation of cell shape"/>
    <property type="evidence" value="ECO:0007669"/>
    <property type="project" value="UniProtKB-KW"/>
</dbReference>
<dbReference type="PANTHER" id="PTHR32282">
    <property type="entry name" value="BINDING PROTEIN TRANSPEPTIDASE, PUTATIVE-RELATED"/>
    <property type="match status" value="1"/>
</dbReference>